<name>A0A1J0R9C5_9TRYP</name>
<dbReference type="VEuPathDB" id="TriTrypDB:Tb427_000519500"/>
<reference evidence="2" key="1">
    <citation type="submission" date="2016-08" db="EMBL/GenBank/DDBJ databases">
        <title>VSG repertoire of Trypanosoma brucei EATRO 1125.</title>
        <authorList>
            <person name="Cross G.A."/>
        </authorList>
    </citation>
    <scope>NUCLEOTIDE SEQUENCE</scope>
    <source>
        <strain evidence="2">EATRO 1125</strain>
    </source>
</reference>
<organism evidence="2">
    <name type="scientific">Trypanosoma brucei</name>
    <dbReference type="NCBI Taxonomy" id="5691"/>
    <lineage>
        <taxon>Eukaryota</taxon>
        <taxon>Discoba</taxon>
        <taxon>Euglenozoa</taxon>
        <taxon>Kinetoplastea</taxon>
        <taxon>Metakinetoplastina</taxon>
        <taxon>Trypanosomatida</taxon>
        <taxon>Trypanosomatidae</taxon>
        <taxon>Trypanosoma</taxon>
    </lineage>
</organism>
<feature type="compositionally biased region" description="Basic and acidic residues" evidence="1">
    <location>
        <begin position="323"/>
        <end position="353"/>
    </location>
</feature>
<proteinExistence type="predicted"/>
<feature type="region of interest" description="Disordered" evidence="1">
    <location>
        <begin position="320"/>
        <end position="353"/>
    </location>
</feature>
<dbReference type="VEuPathDB" id="TriTrypDB:Tb09.v4.0088"/>
<accession>A0A1J0R9C5</accession>
<dbReference type="EMBL" id="KX700509">
    <property type="protein sequence ID" value="APD74465.1"/>
    <property type="molecule type" value="Genomic_DNA"/>
</dbReference>
<evidence type="ECO:0000256" key="1">
    <source>
        <dbReference type="SAM" id="MobiDB-lite"/>
    </source>
</evidence>
<sequence>MRLVLASLAGDAETKAGTLPALAAAGPILEACYAQVRKGGITVTEQLPALANASAKLKAMARRATIKTELPLTPQTTAGYIKQASVPATPTVTQSKAACADQLAASKTAFDPHKTAENEIPELTEYVHSSVYCTADGSNNCFGGAAQAGSPTLKFTHWTAEKQDESQPATNYGRSQTKLEVIISAAVNITQGVAEQTKTAFNLLEAELGGTACETALTTYTSVSSQAAFRRQAIRTLVGISENEADTTDPTSTLTAKLKEKYGDSGDEYNKKLWQKIEQLKIGVTKSKTKTEVDLKEERTISELTEGLARFIGELNAQAAKTTKNDEKKADTTSADAADKKGEKNDGDKKDEVCTATEETNCDKTKCTWNKEKNECKVKESAYISSVTKVPLLLAALLF</sequence>
<protein>
    <submittedName>
        <fullName evidence="2">Variant surface glycoprotein 1125.3093</fullName>
    </submittedName>
</protein>
<dbReference type="AlphaFoldDB" id="A0A1J0R9C5"/>
<dbReference type="SUPFAM" id="SSF58087">
    <property type="entry name" value="Variant surface glycoprotein (N-terminal domain)"/>
    <property type="match status" value="1"/>
</dbReference>
<evidence type="ECO:0000313" key="2">
    <source>
        <dbReference type="EMBL" id="APD74465.1"/>
    </source>
</evidence>
<dbReference type="VEuPathDB" id="TriTrypDB:Tbg972.8.20"/>